<feature type="domain" description="Kinesin motor" evidence="15">
    <location>
        <begin position="237"/>
        <end position="590"/>
    </location>
</feature>
<evidence type="ECO:0000313" key="17">
    <source>
        <dbReference type="Proteomes" id="UP000249363"/>
    </source>
</evidence>
<protein>
    <recommendedName>
        <fullName evidence="2">Kinesin-like protein unc-104</fullName>
    </recommendedName>
</protein>
<comment type="caution">
    <text evidence="16">The sequence shown here is derived from an EMBL/GenBank/DDBJ whole genome shotgun (WGS) entry which is preliminary data.</text>
</comment>
<accession>A0A364KV51</accession>
<keyword evidence="6 11" id="KW-0547">Nucleotide-binding</keyword>
<keyword evidence="10" id="KW-0206">Cytoskeleton</keyword>
<sequence length="1855" mass="207514">MAFKPVFKPFKAMPKSLFRSGTGGSTMAKVIPGKTSSQIPDLNGNLPTEPSQEGVVVLLLGFKSNHPLRMLAPGFKETADYFMAMIKALDNPEGREQYGFLGISSYIGSQNETSNELMTVSYWRNTEGLHAFAESAIHRKAWDWWNKTAKQHPHLVIFHEIYKAERKSHENIYYNSQPMLIGGTAFPVKSDEKKEQQWIEVLPGYSCKQPDRSPDALRHTTRREICPFRMTLVDTAEQGTLDRARDAFTEIDRGAKCIVQMKGNQTVLVPPPGAAEKISKGGMKGTGDGPKSFAFDRSYWSFDKASPNYAGQENLFGDLGVPLLDNAFQGYNNCIFAYGQTGSGKSYSMMGYGKEHGVIPKICQDMFKRIATLQEDKNLTCTVEVSYLEIYNERVRDLLNPATKGNLKVREHPSTGPYVEDLAKLVVRSFAEIENLMDEGNKARTVAATNMNETSSRSHAVFTLTLTQKRHDAETTMDTEKVAKISLVDLAGSERATSTGATGARLKEGAEINRSLSTLGRVIAALADLSSGKGKKGTLVPYRDSVLTWLLKDSLGGNSMTAMIAAISPADINFEETLSTLRYADSAKRIKNHAVVNEDPNARMIRELKEELAQLRSKLGGGVGGAIAGGAPMEESYPPDTPLDKQIVSIAQPDGTIKKVSKAEIVEQLNQSEKLYKDLNQTWEEKLAKTEEIQKEREAALEELGISIEKGFVGLSTPKKMPHLVNLSDDPLLTECLVYNIKPGETRVGNIDQDNGAEIRLNGSKIQQQHCIFQNVDNVVTLIPSEGAAIMVNGLRIEKPTRLRSGCRIILGDFHIFRFNHPEEARAERVEQSLLRHSVTTSQLGSPAPSRTHDRTISKTGSEIDGEVGRTDSPVPNRSGRDADWFYARREAASAILGPDQKISDLNDDELDALFDDVQKARAVRRGLLENEEDTDSLSSFPIRDKYMSNGTIDNFSLDTAITMPGTPRQIDDEDGDSSLQAARDDMQRQLDKQKGDFQEKLKADASHVDVEELRQERTRMEEALQSVKVEFEKQLKQQKEQYETHIKEMGHPVPRIYENGFAKLDDKEIEIAKSVVRLWSKRNYVRMAESILQHASLLKEAQVMSQIMDKNVVFQFAVIDEGHNMVSAYDLVLNGISGEDDDALDTVKKPCVCVRVIDFKHCVVHLWSIEKLQKRVQAMRQMHQYIDRPDYIQHFKLENPFSETCPTNFSLVGDADIPLTAVFEMRVQDFSVEVVSPYTQSVIGILRLSLEPSSAQGPSSTLKFNVVMRDMAGFAEREGTEVHAQLFVPGVSEEGGATTTQMISDFDENPIRFESVHSMSLPLSSPRTASLKVCIYAKVTSMHLDKLLSWDDMRDSSEKPAPSKRKTPRIAETEFFTEERHDVFARIQILELAESGEYLPVEVVQNSSMDAGTYQLHQGLQRRVAIHLTHSSTENFPWEDVTNLRVGSVRLLDPWGKIPDQDFKTPDVPLRLVQEPMIKDNADGTSNVTIIGQWDSSLHGSLLMDRTTAEKYRVQVSLRWDLVSSRVQGPIVFELDQTLVILGRNYVRPQSILRHIWSSTRVVHSTVGMFSVVIRPVSAKRAADLWRMNTQNDYVKGEELLTSWSPRKVSLVRDFIASRKRRQRAAELEAARGALGSASLVHSPAKGSGRSTPLRNQELSERQTKLVQRYLNLWSTRKDPTEIILVNTNTEQPANGNVSKVPSIHESDSASTSDHASTPRYVANVQTLSKNATIAKASYLMMPDDDNSTRWIRRFIELRGSYLHVYSVPDGDEINTINLRHARVDHDPDFARLFEGANGFSSRGNSNVGRTNIFAVYGPQNTFLFAARTEAQKVEWILKIDQSYFSNNAPTNGR</sequence>
<gene>
    <name evidence="16" type="ORF">BHQ10_003447</name>
</gene>
<dbReference type="GO" id="GO:0008017">
    <property type="term" value="F:microtubule binding"/>
    <property type="evidence" value="ECO:0007669"/>
    <property type="project" value="InterPro"/>
</dbReference>
<reference evidence="16 17" key="1">
    <citation type="journal article" date="2017" name="Biotechnol. Biofuels">
        <title>Differential beta-glucosidase expression as a function of carbon source availability in Talaromyces amestolkiae: a genomic and proteomic approach.</title>
        <authorList>
            <person name="de Eugenio L.I."/>
            <person name="Mendez-Liter J.A."/>
            <person name="Nieto-Dominguez M."/>
            <person name="Alonso L."/>
            <person name="Gil-Munoz J."/>
            <person name="Barriuso J."/>
            <person name="Prieto A."/>
            <person name="Martinez M.J."/>
        </authorList>
    </citation>
    <scope>NUCLEOTIDE SEQUENCE [LARGE SCALE GENOMIC DNA]</scope>
    <source>
        <strain evidence="16 17">CIB</strain>
    </source>
</reference>
<feature type="compositionally biased region" description="Low complexity" evidence="13">
    <location>
        <begin position="1710"/>
        <end position="1719"/>
    </location>
</feature>
<dbReference type="PANTHER" id="PTHR47117">
    <property type="entry name" value="STAR-RELATED LIPID TRANSFER PROTEIN 9"/>
    <property type="match status" value="1"/>
</dbReference>
<dbReference type="FunFam" id="3.40.850.10:FF:000047">
    <property type="entry name" value="Kinesin family protein"/>
    <property type="match status" value="1"/>
</dbReference>
<dbReference type="SUPFAM" id="SSF52540">
    <property type="entry name" value="P-loop containing nucleoside triphosphate hydrolases"/>
    <property type="match status" value="1"/>
</dbReference>
<comment type="similarity">
    <text evidence="11">Belongs to the TRAFAC class myosin-kinesin ATPase superfamily. Kinesin family.</text>
</comment>
<dbReference type="InterPro" id="IPR036961">
    <property type="entry name" value="Kinesin_motor_dom_sf"/>
</dbReference>
<dbReference type="Gene3D" id="2.30.29.30">
    <property type="entry name" value="Pleckstrin-homology domain (PH domain)/Phosphotyrosine-binding domain (PTB)"/>
    <property type="match status" value="1"/>
</dbReference>
<evidence type="ECO:0000256" key="11">
    <source>
        <dbReference type="PROSITE-ProRule" id="PRU00283"/>
    </source>
</evidence>
<feature type="region of interest" description="Disordered" evidence="13">
    <location>
        <begin position="839"/>
        <end position="881"/>
    </location>
</feature>
<evidence type="ECO:0000256" key="9">
    <source>
        <dbReference type="ARBA" id="ARBA00023175"/>
    </source>
</evidence>
<evidence type="ECO:0000256" key="6">
    <source>
        <dbReference type="ARBA" id="ARBA00022741"/>
    </source>
</evidence>
<dbReference type="Pfam" id="PF13826">
    <property type="entry name" value="Monooxy_af470-like"/>
    <property type="match status" value="1"/>
</dbReference>
<dbReference type="SMART" id="SM00233">
    <property type="entry name" value="PH"/>
    <property type="match status" value="1"/>
</dbReference>
<keyword evidence="7 11" id="KW-0067">ATP-binding</keyword>
<feature type="binding site" evidence="11">
    <location>
        <begin position="339"/>
        <end position="346"/>
    </location>
    <ligand>
        <name>ATP</name>
        <dbReference type="ChEBI" id="CHEBI:30616"/>
    </ligand>
</feature>
<dbReference type="Pfam" id="PF12473">
    <property type="entry name" value="DUF3694"/>
    <property type="match status" value="1"/>
</dbReference>
<dbReference type="InterPro" id="IPR008984">
    <property type="entry name" value="SMAD_FHA_dom_sf"/>
</dbReference>
<dbReference type="STRING" id="1196081.A0A364KV51"/>
<dbReference type="SUPFAM" id="SSF50729">
    <property type="entry name" value="PH domain-like"/>
    <property type="match status" value="1"/>
</dbReference>
<evidence type="ECO:0000256" key="4">
    <source>
        <dbReference type="ARBA" id="ARBA00022490"/>
    </source>
</evidence>
<dbReference type="OrthoDB" id="3176171at2759"/>
<dbReference type="Pfam" id="PF00498">
    <property type="entry name" value="FHA"/>
    <property type="match status" value="1"/>
</dbReference>
<dbReference type="InterPro" id="IPR001752">
    <property type="entry name" value="Kinesin_motor_dom"/>
</dbReference>
<dbReference type="FunFam" id="2.60.200.20:FF:000021">
    <property type="entry name" value="Kinesin family protein"/>
    <property type="match status" value="1"/>
</dbReference>
<keyword evidence="8 12" id="KW-0175">Coiled coil</keyword>
<dbReference type="Pfam" id="PF00169">
    <property type="entry name" value="PH"/>
    <property type="match status" value="1"/>
</dbReference>
<keyword evidence="9 11" id="KW-0505">Motor protein</keyword>
<dbReference type="GO" id="GO:0047496">
    <property type="term" value="P:vesicle transport along microtubule"/>
    <property type="evidence" value="ECO:0007669"/>
    <property type="project" value="UniProtKB-ARBA"/>
</dbReference>
<dbReference type="Gene3D" id="3.40.850.10">
    <property type="entry name" value="Kinesin motor domain"/>
    <property type="match status" value="1"/>
</dbReference>
<dbReference type="PROSITE" id="PS50003">
    <property type="entry name" value="PH_DOMAIN"/>
    <property type="match status" value="1"/>
</dbReference>
<dbReference type="Pfam" id="PF16183">
    <property type="entry name" value="Kinesin_assoc"/>
    <property type="match status" value="1"/>
</dbReference>
<dbReference type="GO" id="GO:0008574">
    <property type="term" value="F:plus-end-directed microtubule motor activity"/>
    <property type="evidence" value="ECO:0007669"/>
    <property type="project" value="UniProtKB-ARBA"/>
</dbReference>
<evidence type="ECO:0000256" key="3">
    <source>
        <dbReference type="ARBA" id="ARBA00022448"/>
    </source>
</evidence>
<evidence type="ECO:0000259" key="15">
    <source>
        <dbReference type="PROSITE" id="PS50067"/>
    </source>
</evidence>
<dbReference type="Pfam" id="PF00225">
    <property type="entry name" value="Kinesin"/>
    <property type="match status" value="1"/>
</dbReference>
<dbReference type="SMART" id="SM00129">
    <property type="entry name" value="KISc"/>
    <property type="match status" value="1"/>
</dbReference>
<dbReference type="PRINTS" id="PR00380">
    <property type="entry name" value="KINESINHEAVY"/>
</dbReference>
<dbReference type="SUPFAM" id="SSF49879">
    <property type="entry name" value="SMAD/FHA domain"/>
    <property type="match status" value="1"/>
</dbReference>
<name>A0A364KV51_TALAM</name>
<dbReference type="SUPFAM" id="SSF54909">
    <property type="entry name" value="Dimeric alpha+beta barrel"/>
    <property type="match status" value="1"/>
</dbReference>
<dbReference type="InterPro" id="IPR019821">
    <property type="entry name" value="Kinesin_motor_CS"/>
</dbReference>
<keyword evidence="5" id="KW-0493">Microtubule</keyword>
<evidence type="ECO:0000256" key="10">
    <source>
        <dbReference type="ARBA" id="ARBA00023212"/>
    </source>
</evidence>
<dbReference type="RefSeq" id="XP_040731951.1">
    <property type="nucleotide sequence ID" value="XM_040875704.1"/>
</dbReference>
<feature type="coiled-coil region" evidence="12">
    <location>
        <begin position="1011"/>
        <end position="1049"/>
    </location>
</feature>
<dbReference type="InterPro" id="IPR022164">
    <property type="entry name" value="Kinesin-like"/>
</dbReference>
<feature type="domain" description="PH" evidence="14">
    <location>
        <begin position="1734"/>
        <end position="1846"/>
    </location>
</feature>
<evidence type="ECO:0000256" key="12">
    <source>
        <dbReference type="SAM" id="Coils"/>
    </source>
</evidence>
<organism evidence="16 17">
    <name type="scientific">Talaromyces amestolkiae</name>
    <dbReference type="NCBI Taxonomy" id="1196081"/>
    <lineage>
        <taxon>Eukaryota</taxon>
        <taxon>Fungi</taxon>
        <taxon>Dikarya</taxon>
        <taxon>Ascomycota</taxon>
        <taxon>Pezizomycotina</taxon>
        <taxon>Eurotiomycetes</taxon>
        <taxon>Eurotiomycetidae</taxon>
        <taxon>Eurotiales</taxon>
        <taxon>Trichocomaceae</taxon>
        <taxon>Talaromyces</taxon>
        <taxon>Talaromyces sect. Talaromyces</taxon>
    </lineage>
</organism>
<evidence type="ECO:0000259" key="14">
    <source>
        <dbReference type="PROSITE" id="PS50003"/>
    </source>
</evidence>
<evidence type="ECO:0000313" key="16">
    <source>
        <dbReference type="EMBL" id="RAO67435.1"/>
    </source>
</evidence>
<dbReference type="CDD" id="cd01365">
    <property type="entry name" value="KISc_KIF1A_KIF1B"/>
    <property type="match status" value="1"/>
</dbReference>
<evidence type="ECO:0000256" key="7">
    <source>
        <dbReference type="ARBA" id="ARBA00022840"/>
    </source>
</evidence>
<dbReference type="InterPro" id="IPR022140">
    <property type="entry name" value="Kinesin-like_KIF1-typ"/>
</dbReference>
<evidence type="ECO:0000256" key="2">
    <source>
        <dbReference type="ARBA" id="ARBA00020751"/>
    </source>
</evidence>
<dbReference type="PANTHER" id="PTHR47117:SF10">
    <property type="entry name" value="KINESIN-LIKE PROTEIN KIF1B"/>
    <property type="match status" value="1"/>
</dbReference>
<proteinExistence type="inferred from homology"/>
<feature type="region of interest" description="Disordered" evidence="13">
    <location>
        <begin position="1640"/>
        <end position="1659"/>
    </location>
</feature>
<keyword evidence="3" id="KW-0813">Transport</keyword>
<feature type="region of interest" description="Disordered" evidence="13">
    <location>
        <begin position="1690"/>
        <end position="1719"/>
    </location>
</feature>
<feature type="compositionally biased region" description="Polar residues" evidence="13">
    <location>
        <begin position="1690"/>
        <end position="1701"/>
    </location>
</feature>
<dbReference type="EMBL" id="MIKG01000005">
    <property type="protein sequence ID" value="RAO67435.1"/>
    <property type="molecule type" value="Genomic_DNA"/>
</dbReference>
<dbReference type="InterPro" id="IPR032405">
    <property type="entry name" value="Kinesin_assoc"/>
</dbReference>
<dbReference type="InterPro" id="IPR025444">
    <property type="entry name" value="Monooxy_af470"/>
</dbReference>
<dbReference type="InterPro" id="IPR001849">
    <property type="entry name" value="PH_domain"/>
</dbReference>
<dbReference type="CDD" id="cd22705">
    <property type="entry name" value="FHA_KIF1"/>
    <property type="match status" value="1"/>
</dbReference>
<comment type="subcellular location">
    <subcellularLocation>
        <location evidence="1">Cytoplasm</location>
        <location evidence="1">Cytoskeleton</location>
    </subcellularLocation>
</comment>
<dbReference type="PROSITE" id="PS00411">
    <property type="entry name" value="KINESIN_MOTOR_1"/>
    <property type="match status" value="1"/>
</dbReference>
<dbReference type="GO" id="GO:0005546">
    <property type="term" value="F:phosphatidylinositol-4,5-bisphosphate binding"/>
    <property type="evidence" value="ECO:0007669"/>
    <property type="project" value="UniProtKB-ARBA"/>
</dbReference>
<evidence type="ECO:0000256" key="13">
    <source>
        <dbReference type="SAM" id="MobiDB-lite"/>
    </source>
</evidence>
<dbReference type="InterPro" id="IPR011993">
    <property type="entry name" value="PH-like_dom_sf"/>
</dbReference>
<keyword evidence="17" id="KW-1185">Reference proteome</keyword>
<dbReference type="GO" id="GO:0005874">
    <property type="term" value="C:microtubule"/>
    <property type="evidence" value="ECO:0007669"/>
    <property type="project" value="UniProtKB-KW"/>
</dbReference>
<dbReference type="InterPro" id="IPR027417">
    <property type="entry name" value="P-loop_NTPase"/>
</dbReference>
<dbReference type="GO" id="GO:0005524">
    <property type="term" value="F:ATP binding"/>
    <property type="evidence" value="ECO:0007669"/>
    <property type="project" value="UniProtKB-UniRule"/>
</dbReference>
<evidence type="ECO:0000256" key="1">
    <source>
        <dbReference type="ARBA" id="ARBA00004245"/>
    </source>
</evidence>
<dbReference type="InterPro" id="IPR000253">
    <property type="entry name" value="FHA_dom"/>
</dbReference>
<evidence type="ECO:0000256" key="5">
    <source>
        <dbReference type="ARBA" id="ARBA00022701"/>
    </source>
</evidence>
<dbReference type="Pfam" id="PF12423">
    <property type="entry name" value="KIF1B"/>
    <property type="match status" value="1"/>
</dbReference>
<dbReference type="FunFam" id="2.30.29.30:FF:000357">
    <property type="entry name" value="Kinesin family protein"/>
    <property type="match status" value="1"/>
</dbReference>
<dbReference type="Gene3D" id="6.10.250.2520">
    <property type="match status" value="1"/>
</dbReference>
<dbReference type="Proteomes" id="UP000249363">
    <property type="component" value="Unassembled WGS sequence"/>
</dbReference>
<evidence type="ECO:0000256" key="8">
    <source>
        <dbReference type="ARBA" id="ARBA00023054"/>
    </source>
</evidence>
<keyword evidence="4" id="KW-0963">Cytoplasm</keyword>
<dbReference type="SMART" id="SM00240">
    <property type="entry name" value="FHA"/>
    <property type="match status" value="1"/>
</dbReference>
<dbReference type="PROSITE" id="PS50067">
    <property type="entry name" value="KINESIN_MOTOR_2"/>
    <property type="match status" value="1"/>
</dbReference>
<dbReference type="Gene3D" id="2.60.200.20">
    <property type="match status" value="1"/>
</dbReference>
<dbReference type="GeneID" id="63792663"/>
<dbReference type="InterPro" id="IPR011008">
    <property type="entry name" value="Dimeric_a/b-barrel"/>
</dbReference>